<sequence>MLKYILADKNGIPVEINTDSGEDTGLVVATRDHKSYTTKTVFFTNPTYGREMAQNGKYGGVPLLTHDGTDTVAWTFSEPVGTKWTADSTDRFYADAKSLKCDNPNISDIMQVINNVGPGNNIDMTGNYVALTMWINVDKDWQAGDSVSVYAHVDGGPVGNKVYLEDYFDFDNYDIWQWIDIPLIDMGIGSSIIDAFRFETEAREGG</sequence>
<comment type="caution">
    <text evidence="1">The sequence shown here is derived from an EMBL/GenBank/DDBJ whole genome shotgun (WGS) entry which is preliminary data.</text>
</comment>
<accession>A0A0F9EGY3</accession>
<protein>
    <submittedName>
        <fullName evidence="1">Uncharacterized protein</fullName>
    </submittedName>
</protein>
<dbReference type="AlphaFoldDB" id="A0A0F9EGY3"/>
<dbReference type="EMBL" id="LAZR01024992">
    <property type="protein sequence ID" value="KKL73333.1"/>
    <property type="molecule type" value="Genomic_DNA"/>
</dbReference>
<gene>
    <name evidence="1" type="ORF">LCGC14_2076010</name>
</gene>
<feature type="non-terminal residue" evidence="1">
    <location>
        <position position="206"/>
    </location>
</feature>
<organism evidence="1">
    <name type="scientific">marine sediment metagenome</name>
    <dbReference type="NCBI Taxonomy" id="412755"/>
    <lineage>
        <taxon>unclassified sequences</taxon>
        <taxon>metagenomes</taxon>
        <taxon>ecological metagenomes</taxon>
    </lineage>
</organism>
<proteinExistence type="predicted"/>
<reference evidence="1" key="1">
    <citation type="journal article" date="2015" name="Nature">
        <title>Complex archaea that bridge the gap between prokaryotes and eukaryotes.</title>
        <authorList>
            <person name="Spang A."/>
            <person name="Saw J.H."/>
            <person name="Jorgensen S.L."/>
            <person name="Zaremba-Niedzwiedzka K."/>
            <person name="Martijn J."/>
            <person name="Lind A.E."/>
            <person name="van Eijk R."/>
            <person name="Schleper C."/>
            <person name="Guy L."/>
            <person name="Ettema T.J."/>
        </authorList>
    </citation>
    <scope>NUCLEOTIDE SEQUENCE</scope>
</reference>
<name>A0A0F9EGY3_9ZZZZ</name>
<evidence type="ECO:0000313" key="1">
    <source>
        <dbReference type="EMBL" id="KKL73333.1"/>
    </source>
</evidence>